<dbReference type="InterPro" id="IPR020557">
    <property type="entry name" value="Fumarate_lyase_CS"/>
</dbReference>
<reference evidence="5 6" key="1">
    <citation type="submission" date="2019-12" db="EMBL/GenBank/DDBJ databases">
        <authorList>
            <person name="Kim Y.S."/>
        </authorList>
    </citation>
    <scope>NUCLEOTIDE SEQUENCE [LARGE SCALE GENOMIC DNA]</scope>
    <source>
        <strain evidence="5 6">MMS17-SY077</strain>
    </source>
</reference>
<evidence type="ECO:0000256" key="3">
    <source>
        <dbReference type="SAM" id="MobiDB-lite"/>
    </source>
</evidence>
<keyword evidence="6" id="KW-1185">Reference proteome</keyword>
<feature type="region of interest" description="Disordered" evidence="3">
    <location>
        <begin position="349"/>
        <end position="369"/>
    </location>
</feature>
<dbReference type="InterPro" id="IPR022761">
    <property type="entry name" value="Fumarate_lyase_N"/>
</dbReference>
<accession>A0A6I4NSR7</accession>
<keyword evidence="1 5" id="KW-0456">Lyase</keyword>
<dbReference type="PANTHER" id="PTHR43172">
    <property type="entry name" value="ADENYLOSUCCINATE LYASE"/>
    <property type="match status" value="1"/>
</dbReference>
<sequence length="420" mass="42527">MDPGAPTRPAGIDPGAPTRPAGFDPAVLAREAVAGGNPVIPLVGALKAAVPEDGRRWVHRGATSQDVLDSALMVVAARAAGLVLDDLRAVEGALARLAAAHRDTVGAARTLTQHAVPMTMGLRIANRLRGLRRAAARLEDARFALPAQLAGAGGTLASFVELAGPEGAAELPAAFAAELGLAVPDAPWHTTRWPVTELGDALTGVLDALGAIGTDVATLSRTEIGELAEGAGGGSSAMPQKRNPAGSVLLRSAALRAPGLASTLHLAAALAGDERPDGAWHAEWPTLRELLRLALGAAANGRRLAEGLRVDDAAVARNLDATHGAILAERLSLVLGADTAREVLDDLTRRSRGAGGASRDGAGAPTRPTERDLAAVLEARGLDPALADPAGYTGLAGALVDDAVGTAASGILEPEPLEEP</sequence>
<feature type="domain" description="Fumarate lyase N-terminal" evidence="4">
    <location>
        <begin position="53"/>
        <end position="259"/>
    </location>
</feature>
<evidence type="ECO:0000259" key="4">
    <source>
        <dbReference type="Pfam" id="PF00206"/>
    </source>
</evidence>
<dbReference type="Proteomes" id="UP000438182">
    <property type="component" value="Unassembled WGS sequence"/>
</dbReference>
<gene>
    <name evidence="5" type="ORF">GB864_01400</name>
</gene>
<dbReference type="PROSITE" id="PS00163">
    <property type="entry name" value="FUMARATE_LYASES"/>
    <property type="match status" value="1"/>
</dbReference>
<dbReference type="AlphaFoldDB" id="A0A6I4NSR7"/>
<feature type="region of interest" description="Disordered" evidence="3">
    <location>
        <begin position="1"/>
        <end position="23"/>
    </location>
</feature>
<dbReference type="InterPro" id="IPR000362">
    <property type="entry name" value="Fumarate_lyase_fam"/>
</dbReference>
<proteinExistence type="inferred from homology"/>
<dbReference type="PANTHER" id="PTHR43172:SF2">
    <property type="entry name" value="ADENYLOSUCCINATE LYASE C-TERMINAL DOMAIN-CONTAINING PROTEIN"/>
    <property type="match status" value="1"/>
</dbReference>
<dbReference type="Gene3D" id="1.20.200.10">
    <property type="entry name" value="Fumarase/aspartase (Central domain)"/>
    <property type="match status" value="1"/>
</dbReference>
<evidence type="ECO:0000256" key="2">
    <source>
        <dbReference type="ARBA" id="ARBA00034772"/>
    </source>
</evidence>
<evidence type="ECO:0000313" key="6">
    <source>
        <dbReference type="Proteomes" id="UP000438182"/>
    </source>
</evidence>
<comment type="caution">
    <text evidence="5">The sequence shown here is derived from an EMBL/GenBank/DDBJ whole genome shotgun (WGS) entry which is preliminary data.</text>
</comment>
<dbReference type="SUPFAM" id="SSF48557">
    <property type="entry name" value="L-aspartase-like"/>
    <property type="match status" value="1"/>
</dbReference>
<dbReference type="GO" id="GO:0016829">
    <property type="term" value="F:lyase activity"/>
    <property type="evidence" value="ECO:0007669"/>
    <property type="project" value="UniProtKB-KW"/>
</dbReference>
<dbReference type="Pfam" id="PF00206">
    <property type="entry name" value="Lyase_1"/>
    <property type="match status" value="1"/>
</dbReference>
<name>A0A6I4NSR7_9MICO</name>
<organism evidence="5 6">
    <name type="scientific">Agromyces seonyuensis</name>
    <dbReference type="NCBI Taxonomy" id="2662446"/>
    <lineage>
        <taxon>Bacteria</taxon>
        <taxon>Bacillati</taxon>
        <taxon>Actinomycetota</taxon>
        <taxon>Actinomycetes</taxon>
        <taxon>Micrococcales</taxon>
        <taxon>Microbacteriaceae</taxon>
        <taxon>Agromyces</taxon>
    </lineage>
</organism>
<evidence type="ECO:0000313" key="5">
    <source>
        <dbReference type="EMBL" id="MWB97220.1"/>
    </source>
</evidence>
<evidence type="ECO:0000256" key="1">
    <source>
        <dbReference type="ARBA" id="ARBA00023239"/>
    </source>
</evidence>
<comment type="similarity">
    <text evidence="2">Belongs to the class-II fumarase/aspartase family.</text>
</comment>
<dbReference type="InterPro" id="IPR008948">
    <property type="entry name" value="L-Aspartase-like"/>
</dbReference>
<dbReference type="EMBL" id="WSTA01000003">
    <property type="protein sequence ID" value="MWB97220.1"/>
    <property type="molecule type" value="Genomic_DNA"/>
</dbReference>
<protein>
    <submittedName>
        <fullName evidence="5">Adenylosuccinate lyase</fullName>
    </submittedName>
</protein>
<dbReference type="PRINTS" id="PR00149">
    <property type="entry name" value="FUMRATELYASE"/>
</dbReference>